<proteinExistence type="predicted"/>
<feature type="region of interest" description="Disordered" evidence="9">
    <location>
        <begin position="811"/>
        <end position="862"/>
    </location>
</feature>
<keyword evidence="7" id="KW-0325">Glycoprotein</keyword>
<dbReference type="InterPro" id="IPR000337">
    <property type="entry name" value="GPCR_3"/>
</dbReference>
<evidence type="ECO:0000313" key="13">
    <source>
        <dbReference type="Proteomes" id="UP001473302"/>
    </source>
</evidence>
<feature type="transmembrane region" description="Helical" evidence="10">
    <location>
        <begin position="510"/>
        <end position="526"/>
    </location>
</feature>
<evidence type="ECO:0000256" key="5">
    <source>
        <dbReference type="ARBA" id="ARBA00023136"/>
    </source>
</evidence>
<evidence type="ECO:0000256" key="4">
    <source>
        <dbReference type="ARBA" id="ARBA00023040"/>
    </source>
</evidence>
<keyword evidence="13" id="KW-1185">Reference proteome</keyword>
<keyword evidence="5 10" id="KW-0472">Membrane</keyword>
<evidence type="ECO:0000256" key="9">
    <source>
        <dbReference type="SAM" id="MobiDB-lite"/>
    </source>
</evidence>
<evidence type="ECO:0000256" key="2">
    <source>
        <dbReference type="ARBA" id="ARBA00022692"/>
    </source>
</evidence>
<name>A0ABP9YTF6_9FUNG</name>
<evidence type="ECO:0000256" key="8">
    <source>
        <dbReference type="ARBA" id="ARBA00023224"/>
    </source>
</evidence>
<dbReference type="Pfam" id="PF01094">
    <property type="entry name" value="ANF_receptor"/>
    <property type="match status" value="1"/>
</dbReference>
<sequence length="862" mass="96797">MSNEIITTDSNITIAFGRHLQYDTLNIINQINNDTVVITPRYNTSGLTELKVGVLLPFSQKNDNLTAEIVWGGASAIRMAVNAINQQRMIPGAYITLVQKDSFPNEDAGDQGAVTEAVYASVTLLQQGVIAVIGDISSSWTTLSALMTSTLEIPQCSFTANAIGFSDKSQYKYFYRTIPTKTILADVMLDFVSSQNWVNIGVIYSNDLLGQQFYQKVINLASYKHMNVVGHQPYLPDNIADLLHFVSSSEMRIILVGVTGNDQVKLMTEAAKLNLISSQYVWLLMDENSATLLNGVQESGNSQSLDGLFLFDMKMSLNGYPPFEAFLDDWTKLDPMVYPYAGRRNVTTNEGPAYSCMMTMARGFNRTLSALGNHTLGLEMLSNRSLGPSMTPMTFDTGYISPDGPLHYDSNGDLTRGNHHIYNIQYGNRVSIGHSIAGNLELTRLPMFYDGSFQPPDDSPPSKALNPDFSNPVSQIILAFTGTCMLLSVLVLFLVVIYRKHEIFRASSNILFSAIVGFTAMINPLANYYTKFYFGAVATLWATTFSFAVLFIPKVYIFYKQWKRAFVSSSTKQNHNYSNCSENMQQTMAADAETAHSFLKSNKKDNEEGQPYTSSLLFEQTGGMTVITRSYSADEIETSNNEAVESNNRYDSTNVYVEVQEGDLPVRKSFRYFPFLTQWKMRRLMIFPRLGYISYYSVTLSKKGTMISYTHASVYSSKPEEYVLKIHGQDVHDVFIQLGDFVTMESWQACLNQDIMKQQEMSRKVTITRRRMFSTSSSVTLKHNTEQHPTIVEEDTSDILPSPHQVSFIRRRRSKSHPSALSQSDDALHPLQLTSQSSSSCSILSSASYRKRRKTSDEWSLK</sequence>
<feature type="transmembrane region" description="Helical" evidence="10">
    <location>
        <begin position="532"/>
        <end position="559"/>
    </location>
</feature>
<reference evidence="12 13" key="1">
    <citation type="submission" date="2024-04" db="EMBL/GenBank/DDBJ databases">
        <title>genome sequences of Mucor flavus KT1a and Helicostylum pulchrum KT1b strains isolated from the surface of a dry-aged beef.</title>
        <authorList>
            <person name="Toyotome T."/>
            <person name="Hosono M."/>
            <person name="Torimaru M."/>
            <person name="Fukuda K."/>
            <person name="Mikami N."/>
        </authorList>
    </citation>
    <scope>NUCLEOTIDE SEQUENCE [LARGE SCALE GENOMIC DNA]</scope>
    <source>
        <strain evidence="12 13">KT1a</strain>
    </source>
</reference>
<dbReference type="InterPro" id="IPR028082">
    <property type="entry name" value="Peripla_BP_I"/>
</dbReference>
<keyword evidence="2 10" id="KW-0812">Transmembrane</keyword>
<evidence type="ECO:0000256" key="6">
    <source>
        <dbReference type="ARBA" id="ARBA00023170"/>
    </source>
</evidence>
<dbReference type="InterPro" id="IPR001828">
    <property type="entry name" value="ANF_lig-bd_rcpt"/>
</dbReference>
<dbReference type="PANTHER" id="PTHR10519:SF20">
    <property type="entry name" value="G-PROTEIN COUPLED RECEPTOR 156-RELATED"/>
    <property type="match status" value="1"/>
</dbReference>
<evidence type="ECO:0000256" key="3">
    <source>
        <dbReference type="ARBA" id="ARBA00022989"/>
    </source>
</evidence>
<keyword evidence="4" id="KW-0297">G-protein coupled receptor</keyword>
<keyword evidence="3 10" id="KW-1133">Transmembrane helix</keyword>
<feature type="region of interest" description="Disordered" evidence="9">
    <location>
        <begin position="778"/>
        <end position="797"/>
    </location>
</feature>
<feature type="transmembrane region" description="Helical" evidence="10">
    <location>
        <begin position="476"/>
        <end position="498"/>
    </location>
</feature>
<comment type="caution">
    <text evidence="12">The sequence shown here is derived from an EMBL/GenBank/DDBJ whole genome shotgun (WGS) entry which is preliminary data.</text>
</comment>
<dbReference type="Gene3D" id="3.40.50.2300">
    <property type="match status" value="2"/>
</dbReference>
<organism evidence="12 13">
    <name type="scientific">Mucor flavus</name>
    <dbReference type="NCBI Taxonomy" id="439312"/>
    <lineage>
        <taxon>Eukaryota</taxon>
        <taxon>Fungi</taxon>
        <taxon>Fungi incertae sedis</taxon>
        <taxon>Mucoromycota</taxon>
        <taxon>Mucoromycotina</taxon>
        <taxon>Mucoromycetes</taxon>
        <taxon>Mucorales</taxon>
        <taxon>Mucorineae</taxon>
        <taxon>Mucoraceae</taxon>
        <taxon>Mucor</taxon>
    </lineage>
</organism>
<dbReference type="SUPFAM" id="SSF53822">
    <property type="entry name" value="Periplasmic binding protein-like I"/>
    <property type="match status" value="1"/>
</dbReference>
<evidence type="ECO:0000259" key="11">
    <source>
        <dbReference type="Pfam" id="PF01094"/>
    </source>
</evidence>
<dbReference type="InterPro" id="IPR002455">
    <property type="entry name" value="GPCR3_GABA-B"/>
</dbReference>
<evidence type="ECO:0000256" key="1">
    <source>
        <dbReference type="ARBA" id="ARBA00004141"/>
    </source>
</evidence>
<evidence type="ECO:0000256" key="7">
    <source>
        <dbReference type="ARBA" id="ARBA00023180"/>
    </source>
</evidence>
<dbReference type="EMBL" id="BAABUK010000006">
    <property type="protein sequence ID" value="GAA5810097.1"/>
    <property type="molecule type" value="Genomic_DNA"/>
</dbReference>
<dbReference type="Proteomes" id="UP001473302">
    <property type="component" value="Unassembled WGS sequence"/>
</dbReference>
<comment type="subcellular location">
    <subcellularLocation>
        <location evidence="1">Membrane</location>
        <topology evidence="1">Multi-pass membrane protein</topology>
    </subcellularLocation>
</comment>
<feature type="domain" description="Receptor ligand binding region" evidence="11">
    <location>
        <begin position="75"/>
        <end position="425"/>
    </location>
</feature>
<protein>
    <recommendedName>
        <fullName evidence="11">Receptor ligand binding region domain-containing protein</fullName>
    </recommendedName>
</protein>
<feature type="compositionally biased region" description="Low complexity" evidence="9">
    <location>
        <begin position="835"/>
        <end position="848"/>
    </location>
</feature>
<keyword evidence="6" id="KW-0675">Receptor</keyword>
<evidence type="ECO:0000256" key="10">
    <source>
        <dbReference type="SAM" id="Phobius"/>
    </source>
</evidence>
<keyword evidence="8" id="KW-0807">Transducer</keyword>
<evidence type="ECO:0000313" key="12">
    <source>
        <dbReference type="EMBL" id="GAA5810097.1"/>
    </source>
</evidence>
<gene>
    <name evidence="12" type="ORF">MFLAVUS_003516</name>
</gene>
<accession>A0ABP9YTF6</accession>
<dbReference type="PANTHER" id="PTHR10519">
    <property type="entry name" value="GABA-B RECEPTOR"/>
    <property type="match status" value="1"/>
</dbReference>
<dbReference type="PRINTS" id="PR00248">
    <property type="entry name" value="GPCRMGR"/>
</dbReference>